<reference evidence="1 2" key="1">
    <citation type="submission" date="2018-08" db="EMBL/GenBank/DDBJ databases">
        <title>A genome reference for cultivated species of the human gut microbiota.</title>
        <authorList>
            <person name="Zou Y."/>
            <person name="Xue W."/>
            <person name="Luo G."/>
        </authorList>
    </citation>
    <scope>NUCLEOTIDE SEQUENCE [LARGE SCALE GENOMIC DNA]</scope>
    <source>
        <strain evidence="1 2">OM06-4</strain>
    </source>
</reference>
<accession>A0A3E3E8L8</accession>
<dbReference type="InterPro" id="IPR041492">
    <property type="entry name" value="HAD_2"/>
</dbReference>
<dbReference type="SFLD" id="SFLDG01129">
    <property type="entry name" value="C1.5:_HAD__Beta-PGM__Phosphata"/>
    <property type="match status" value="1"/>
</dbReference>
<gene>
    <name evidence="1" type="ORF">DXB93_17030</name>
</gene>
<protein>
    <submittedName>
        <fullName evidence="1">HAD family phosphatase</fullName>
    </submittedName>
</protein>
<name>A0A3E3E8L8_9FIRM</name>
<dbReference type="AlphaFoldDB" id="A0A3E3E8L8"/>
<dbReference type="NCBIfam" id="TIGR01509">
    <property type="entry name" value="HAD-SF-IA-v3"/>
    <property type="match status" value="1"/>
</dbReference>
<organism evidence="1 2">
    <name type="scientific">Thomasclavelia ramosa</name>
    <dbReference type="NCBI Taxonomy" id="1547"/>
    <lineage>
        <taxon>Bacteria</taxon>
        <taxon>Bacillati</taxon>
        <taxon>Bacillota</taxon>
        <taxon>Erysipelotrichia</taxon>
        <taxon>Erysipelotrichales</taxon>
        <taxon>Coprobacillaceae</taxon>
        <taxon>Thomasclavelia</taxon>
    </lineage>
</organism>
<dbReference type="EMBL" id="QUSL01000044">
    <property type="protein sequence ID" value="RGD78697.1"/>
    <property type="molecule type" value="Genomic_DNA"/>
</dbReference>
<dbReference type="Gene3D" id="3.40.50.1000">
    <property type="entry name" value="HAD superfamily/HAD-like"/>
    <property type="match status" value="1"/>
</dbReference>
<dbReference type="InterPro" id="IPR023214">
    <property type="entry name" value="HAD_sf"/>
</dbReference>
<evidence type="ECO:0000313" key="1">
    <source>
        <dbReference type="EMBL" id="RGD78697.1"/>
    </source>
</evidence>
<proteinExistence type="predicted"/>
<dbReference type="Proteomes" id="UP000261032">
    <property type="component" value="Unassembled WGS sequence"/>
</dbReference>
<comment type="caution">
    <text evidence="1">The sequence shown here is derived from an EMBL/GenBank/DDBJ whole genome shotgun (WGS) entry which is preliminary data.</text>
</comment>
<dbReference type="InterPro" id="IPR023198">
    <property type="entry name" value="PGP-like_dom2"/>
</dbReference>
<dbReference type="RefSeq" id="WP_003536132.1">
    <property type="nucleotide sequence ID" value="NZ_JBPFNO010000090.1"/>
</dbReference>
<dbReference type="PANTHER" id="PTHR18901">
    <property type="entry name" value="2-DEOXYGLUCOSE-6-PHOSPHATE PHOSPHATASE 2"/>
    <property type="match status" value="1"/>
</dbReference>
<dbReference type="InterPro" id="IPR006439">
    <property type="entry name" value="HAD-SF_hydro_IA"/>
</dbReference>
<dbReference type="Gene3D" id="1.10.150.240">
    <property type="entry name" value="Putative phosphatase, domain 2"/>
    <property type="match status" value="1"/>
</dbReference>
<dbReference type="PANTHER" id="PTHR18901:SF38">
    <property type="entry name" value="PSEUDOURIDINE-5'-PHOSPHATASE"/>
    <property type="match status" value="1"/>
</dbReference>
<dbReference type="SUPFAM" id="SSF56784">
    <property type="entry name" value="HAD-like"/>
    <property type="match status" value="1"/>
</dbReference>
<sequence>MMNLKLVIFDMDGLMYDTEQIGMDCLINAAQKFGYVIDQEFGLSSIGMNANDYQKLVKEKFGADYPYDLISKESRKTRMAYLRKNGMIIKPGLCELINYLQKKEIKLALASSSSKETIDEYNHLAGFDNVFDYIIAGNMVEHSKPDPEIFLKVLEHFELKKNEALILEDSRNGIMAAHNANIPVICVPDLVKHGQDITKLTYATLPSLNEVKLEIEKIITK</sequence>
<dbReference type="PRINTS" id="PR00413">
    <property type="entry name" value="HADHALOGNASE"/>
</dbReference>
<dbReference type="InterPro" id="IPR036412">
    <property type="entry name" value="HAD-like_sf"/>
</dbReference>
<dbReference type="SFLD" id="SFLDS00003">
    <property type="entry name" value="Haloacid_Dehalogenase"/>
    <property type="match status" value="1"/>
</dbReference>
<evidence type="ECO:0000313" key="2">
    <source>
        <dbReference type="Proteomes" id="UP000261032"/>
    </source>
</evidence>
<dbReference type="Pfam" id="PF13419">
    <property type="entry name" value="HAD_2"/>
    <property type="match status" value="1"/>
</dbReference>